<feature type="compositionally biased region" description="Polar residues" evidence="3">
    <location>
        <begin position="57"/>
        <end position="66"/>
    </location>
</feature>
<evidence type="ECO:0000256" key="2">
    <source>
        <dbReference type="ARBA" id="ARBA00023043"/>
    </source>
</evidence>
<dbReference type="InterPro" id="IPR036770">
    <property type="entry name" value="Ankyrin_rpt-contain_sf"/>
</dbReference>
<proteinExistence type="predicted"/>
<accession>A0A9N8EMP5</accession>
<keyword evidence="6" id="KW-1185">Reference proteome</keyword>
<dbReference type="EMBL" id="CAICTM010001036">
    <property type="protein sequence ID" value="CAB9519696.1"/>
    <property type="molecule type" value="Genomic_DNA"/>
</dbReference>
<dbReference type="PANTHER" id="PTHR24126">
    <property type="entry name" value="ANKYRIN REPEAT, PH AND SEC7 DOMAIN CONTAINING PROTEIN SECG-RELATED"/>
    <property type="match status" value="1"/>
</dbReference>
<evidence type="ECO:0000313" key="4">
    <source>
        <dbReference type="EMBL" id="CAB9519696.1"/>
    </source>
</evidence>
<dbReference type="Gene3D" id="1.25.40.20">
    <property type="entry name" value="Ankyrin repeat-containing domain"/>
    <property type="match status" value="1"/>
</dbReference>
<evidence type="ECO:0000256" key="3">
    <source>
        <dbReference type="SAM" id="MobiDB-lite"/>
    </source>
</evidence>
<feature type="compositionally biased region" description="Low complexity" evidence="3">
    <location>
        <begin position="41"/>
        <end position="56"/>
    </location>
</feature>
<keyword evidence="2" id="KW-0040">ANK repeat</keyword>
<evidence type="ECO:0000313" key="5">
    <source>
        <dbReference type="EMBL" id="CAB9523518.1"/>
    </source>
</evidence>
<keyword evidence="1" id="KW-0677">Repeat</keyword>
<dbReference type="Proteomes" id="UP001153069">
    <property type="component" value="Unassembled WGS sequence"/>
</dbReference>
<name>A0A9N8EMP5_9STRA</name>
<dbReference type="AlphaFoldDB" id="A0A9N8EMP5"/>
<organism evidence="5 6">
    <name type="scientific">Seminavis robusta</name>
    <dbReference type="NCBI Taxonomy" id="568900"/>
    <lineage>
        <taxon>Eukaryota</taxon>
        <taxon>Sar</taxon>
        <taxon>Stramenopiles</taxon>
        <taxon>Ochrophyta</taxon>
        <taxon>Bacillariophyta</taxon>
        <taxon>Bacillariophyceae</taxon>
        <taxon>Bacillariophycidae</taxon>
        <taxon>Naviculales</taxon>
        <taxon>Naviculaceae</taxon>
        <taxon>Seminavis</taxon>
    </lineage>
</organism>
<protein>
    <submittedName>
        <fullName evidence="5">ANK</fullName>
    </submittedName>
</protein>
<dbReference type="EMBL" id="CAICTM010001424">
    <property type="protein sequence ID" value="CAB9523518.1"/>
    <property type="molecule type" value="Genomic_DNA"/>
</dbReference>
<dbReference type="OrthoDB" id="341259at2759"/>
<sequence length="288" mass="32293">MPTLLDGASILPLLRGKQAAGTLEAFLEKKGSAPEAEAEAVTTSTKKPPTGTPSVVSEDSQSISTSEKQKKHDDPLLSGKPSDCLKLLLKDVSTPNDSFSWEEYFDPLPSATMDQFPSKVIKALHKDDPEALQKLHKRGMFSWNCQNKYGERLSHLASREGAAKVMKFLAKQAKVPLRVRDKSGKTLLHEVCWFTHPPQLEIASILLADSPELLWAPDSRGWTALEYVPQKCRKEWCVYLKRKQSFIRLMLQLKSSTRESAKLYEKQQRLLQIIQKQTGRMAQSSSAS</sequence>
<evidence type="ECO:0000256" key="1">
    <source>
        <dbReference type="ARBA" id="ARBA00022737"/>
    </source>
</evidence>
<dbReference type="PANTHER" id="PTHR24126:SF14">
    <property type="entry name" value="ANK_REP_REGION DOMAIN-CONTAINING PROTEIN"/>
    <property type="match status" value="1"/>
</dbReference>
<feature type="region of interest" description="Disordered" evidence="3">
    <location>
        <begin position="30"/>
        <end position="78"/>
    </location>
</feature>
<reference evidence="5" key="1">
    <citation type="submission" date="2020-06" db="EMBL/GenBank/DDBJ databases">
        <authorList>
            <consortium name="Plant Systems Biology data submission"/>
        </authorList>
    </citation>
    <scope>NUCLEOTIDE SEQUENCE</scope>
    <source>
        <strain evidence="5">D6</strain>
    </source>
</reference>
<comment type="caution">
    <text evidence="5">The sequence shown here is derived from an EMBL/GenBank/DDBJ whole genome shotgun (WGS) entry which is preliminary data.</text>
</comment>
<dbReference type="SUPFAM" id="SSF48403">
    <property type="entry name" value="Ankyrin repeat"/>
    <property type="match status" value="1"/>
</dbReference>
<gene>
    <name evidence="4" type="ORF">SEMRO_1038_G234230.1</name>
    <name evidence="5" type="ORF">SEMRO_1426_G271650.1</name>
</gene>
<evidence type="ECO:0000313" key="6">
    <source>
        <dbReference type="Proteomes" id="UP001153069"/>
    </source>
</evidence>